<dbReference type="Proteomes" id="UP000320235">
    <property type="component" value="Unassembled WGS sequence"/>
</dbReference>
<comment type="caution">
    <text evidence="3">The sequence shown here is derived from an EMBL/GenBank/DDBJ whole genome shotgun (WGS) entry which is preliminary data.</text>
</comment>
<dbReference type="RefSeq" id="WP_141893851.1">
    <property type="nucleotide sequence ID" value="NZ_BAABLH010000004.1"/>
</dbReference>
<dbReference type="InterPro" id="IPR000073">
    <property type="entry name" value="AB_hydrolase_1"/>
</dbReference>
<dbReference type="Pfam" id="PF12697">
    <property type="entry name" value="Abhydrolase_6"/>
    <property type="match status" value="1"/>
</dbReference>
<dbReference type="SUPFAM" id="SSF53474">
    <property type="entry name" value="alpha/beta-Hydrolases"/>
    <property type="match status" value="1"/>
</dbReference>
<dbReference type="PRINTS" id="PR00412">
    <property type="entry name" value="EPOXHYDRLASE"/>
</dbReference>
<keyword evidence="1" id="KW-0378">Hydrolase</keyword>
<dbReference type="Gene3D" id="3.40.50.1820">
    <property type="entry name" value="alpha/beta hydrolase"/>
    <property type="match status" value="1"/>
</dbReference>
<sequence length="312" mass="34625">MSTRTATLPRMPVVPGVEHELVDLSDGRMHVAVAGEGEPVVLLAGLGQSWWEWRDVIPVLAGRYRVIAPDLRGDGWTDLPEAAITRTRRLSDLLELFDVWELPPVRLVSHDLGAVTALQLTLGHARRVTSQVVLAVPPPQMRFTPDMLPGMRQLWFEEALAVPALGPALLRSDRFSRWLLAHFTTRPLPPEVMDTYAALLSEPSRARAGSLLCRRMVLPELVRIIRGDYRSARFEMPTLYVFGGGDLAFPPAVARRMFSDPATIGRDVRVEILEGAAHFVVDEQPAATVRLIADHFVRSTTVADPRRGQGET</sequence>
<dbReference type="OrthoDB" id="2987348at2"/>
<dbReference type="PRINTS" id="PR00111">
    <property type="entry name" value="ABHYDROLASE"/>
</dbReference>
<evidence type="ECO:0000259" key="2">
    <source>
        <dbReference type="Pfam" id="PF12697"/>
    </source>
</evidence>
<evidence type="ECO:0000313" key="4">
    <source>
        <dbReference type="Proteomes" id="UP000320235"/>
    </source>
</evidence>
<accession>A0A543F100</accession>
<feature type="domain" description="AB hydrolase-1" evidence="2">
    <location>
        <begin position="40"/>
        <end position="290"/>
    </location>
</feature>
<dbReference type="InterPro" id="IPR029058">
    <property type="entry name" value="AB_hydrolase_fold"/>
</dbReference>
<name>A0A543F100_9MICO</name>
<protein>
    <submittedName>
        <fullName evidence="3">Haloacetate dehalogenase</fullName>
    </submittedName>
</protein>
<dbReference type="GO" id="GO:0016787">
    <property type="term" value="F:hydrolase activity"/>
    <property type="evidence" value="ECO:0007669"/>
    <property type="project" value="UniProtKB-KW"/>
</dbReference>
<evidence type="ECO:0000256" key="1">
    <source>
        <dbReference type="ARBA" id="ARBA00022801"/>
    </source>
</evidence>
<gene>
    <name evidence="3" type="ORF">FB391_1522</name>
</gene>
<dbReference type="InterPro" id="IPR000639">
    <property type="entry name" value="Epox_hydrolase-like"/>
</dbReference>
<proteinExistence type="predicted"/>
<dbReference type="PANTHER" id="PTHR43329">
    <property type="entry name" value="EPOXIDE HYDROLASE"/>
    <property type="match status" value="1"/>
</dbReference>
<keyword evidence="4" id="KW-1185">Reference proteome</keyword>
<evidence type="ECO:0000313" key="3">
    <source>
        <dbReference type="EMBL" id="TQM27503.1"/>
    </source>
</evidence>
<organism evidence="3 4">
    <name type="scientific">Microbacterium kyungheense</name>
    <dbReference type="NCBI Taxonomy" id="1263636"/>
    <lineage>
        <taxon>Bacteria</taxon>
        <taxon>Bacillati</taxon>
        <taxon>Actinomycetota</taxon>
        <taxon>Actinomycetes</taxon>
        <taxon>Micrococcales</taxon>
        <taxon>Microbacteriaceae</taxon>
        <taxon>Microbacterium</taxon>
    </lineage>
</organism>
<reference evidence="3 4" key="1">
    <citation type="submission" date="2019-06" db="EMBL/GenBank/DDBJ databases">
        <title>Sequencing the genomes of 1000 actinobacteria strains.</title>
        <authorList>
            <person name="Klenk H.-P."/>
        </authorList>
    </citation>
    <scope>NUCLEOTIDE SEQUENCE [LARGE SCALE GENOMIC DNA]</scope>
    <source>
        <strain evidence="3 4">DSM 105492</strain>
    </source>
</reference>
<dbReference type="EMBL" id="VFPE01000002">
    <property type="protein sequence ID" value="TQM27503.1"/>
    <property type="molecule type" value="Genomic_DNA"/>
</dbReference>
<dbReference type="AlphaFoldDB" id="A0A543F100"/>